<evidence type="ECO:0000313" key="5">
    <source>
        <dbReference type="EMBL" id="KAF2856727.1"/>
    </source>
</evidence>
<protein>
    <submittedName>
        <fullName evidence="5">Uncharacterized protein</fullName>
    </submittedName>
</protein>
<dbReference type="GO" id="GO:0000172">
    <property type="term" value="C:ribonuclease MRP complex"/>
    <property type="evidence" value="ECO:0007669"/>
    <property type="project" value="InterPro"/>
</dbReference>
<dbReference type="InterPro" id="IPR036882">
    <property type="entry name" value="Alba-like_dom_sf"/>
</dbReference>
<feature type="compositionally biased region" description="Polar residues" evidence="4">
    <location>
        <begin position="37"/>
        <end position="58"/>
    </location>
</feature>
<dbReference type="GO" id="GO:0034965">
    <property type="term" value="P:intronic box C/D snoRNA processing"/>
    <property type="evidence" value="ECO:0007669"/>
    <property type="project" value="TreeGrafter"/>
</dbReference>
<gene>
    <name evidence="5" type="ORF">T440DRAFT_503389</name>
</gene>
<comment type="subcellular location">
    <subcellularLocation>
        <location evidence="1">Nucleus</location>
    </subcellularLocation>
</comment>
<dbReference type="Gene3D" id="3.30.110.20">
    <property type="entry name" value="Alba-like domain"/>
    <property type="match status" value="1"/>
</dbReference>
<dbReference type="GO" id="GO:0004526">
    <property type="term" value="F:ribonuclease P activity"/>
    <property type="evidence" value="ECO:0007669"/>
    <property type="project" value="TreeGrafter"/>
</dbReference>
<dbReference type="Proteomes" id="UP000799423">
    <property type="component" value="Unassembled WGS sequence"/>
</dbReference>
<reference evidence="5" key="1">
    <citation type="submission" date="2020-01" db="EMBL/GenBank/DDBJ databases">
        <authorList>
            <consortium name="DOE Joint Genome Institute"/>
            <person name="Haridas S."/>
            <person name="Albert R."/>
            <person name="Binder M."/>
            <person name="Bloem J."/>
            <person name="Labutti K."/>
            <person name="Salamov A."/>
            <person name="Andreopoulos B."/>
            <person name="Baker S.E."/>
            <person name="Barry K."/>
            <person name="Bills G."/>
            <person name="Bluhm B.H."/>
            <person name="Cannon C."/>
            <person name="Castanera R."/>
            <person name="Culley D.E."/>
            <person name="Daum C."/>
            <person name="Ezra D."/>
            <person name="Gonzalez J.B."/>
            <person name="Henrissat B."/>
            <person name="Kuo A."/>
            <person name="Liang C."/>
            <person name="Lipzen A."/>
            <person name="Lutzoni F."/>
            <person name="Magnuson J."/>
            <person name="Mondo S."/>
            <person name="Nolan M."/>
            <person name="Ohm R."/>
            <person name="Pangilinan J."/>
            <person name="Park H.-J."/>
            <person name="Ramirez L."/>
            <person name="Alfaro M."/>
            <person name="Sun H."/>
            <person name="Tritt A."/>
            <person name="Yoshinaga Y."/>
            <person name="Zwiers L.-H."/>
            <person name="Turgeon B.G."/>
            <person name="Goodwin S.B."/>
            <person name="Spatafora J.W."/>
            <person name="Crous P.W."/>
            <person name="Grigoriev I.V."/>
        </authorList>
    </citation>
    <scope>NUCLEOTIDE SEQUENCE</scope>
    <source>
        <strain evidence="5">IPT5</strain>
    </source>
</reference>
<accession>A0A6A7BPC6</accession>
<dbReference type="Pfam" id="PF12328">
    <property type="entry name" value="Rpp20"/>
    <property type="match status" value="1"/>
</dbReference>
<dbReference type="GO" id="GO:0000171">
    <property type="term" value="F:ribonuclease MRP activity"/>
    <property type="evidence" value="ECO:0007669"/>
    <property type="project" value="TreeGrafter"/>
</dbReference>
<dbReference type="OrthoDB" id="5416589at2759"/>
<evidence type="ECO:0000256" key="4">
    <source>
        <dbReference type="SAM" id="MobiDB-lite"/>
    </source>
</evidence>
<keyword evidence="6" id="KW-1185">Reference proteome</keyword>
<evidence type="ECO:0000256" key="3">
    <source>
        <dbReference type="ARBA" id="ARBA00023242"/>
    </source>
</evidence>
<dbReference type="GO" id="GO:0003723">
    <property type="term" value="F:RNA binding"/>
    <property type="evidence" value="ECO:0007669"/>
    <property type="project" value="TreeGrafter"/>
</dbReference>
<feature type="compositionally biased region" description="Basic residues" evidence="4">
    <location>
        <begin position="1"/>
        <end position="11"/>
    </location>
</feature>
<dbReference type="InterPro" id="IPR020241">
    <property type="entry name" value="RNase_P/MRP_Pop7_fungi"/>
</dbReference>
<dbReference type="GO" id="GO:0005655">
    <property type="term" value="C:nucleolar ribonuclease P complex"/>
    <property type="evidence" value="ECO:0007669"/>
    <property type="project" value="InterPro"/>
</dbReference>
<keyword evidence="2" id="KW-0819">tRNA processing</keyword>
<dbReference type="AlphaFoldDB" id="A0A6A7BPC6"/>
<organism evidence="5 6">
    <name type="scientific">Plenodomus tracheiphilus IPT5</name>
    <dbReference type="NCBI Taxonomy" id="1408161"/>
    <lineage>
        <taxon>Eukaryota</taxon>
        <taxon>Fungi</taxon>
        <taxon>Dikarya</taxon>
        <taxon>Ascomycota</taxon>
        <taxon>Pezizomycotina</taxon>
        <taxon>Dothideomycetes</taxon>
        <taxon>Pleosporomycetidae</taxon>
        <taxon>Pleosporales</taxon>
        <taxon>Pleosporineae</taxon>
        <taxon>Leptosphaeriaceae</taxon>
        <taxon>Plenodomus</taxon>
    </lineage>
</organism>
<name>A0A6A7BPC6_9PLEO</name>
<dbReference type="GO" id="GO:0006364">
    <property type="term" value="P:rRNA processing"/>
    <property type="evidence" value="ECO:0007669"/>
    <property type="project" value="TreeGrafter"/>
</dbReference>
<dbReference type="InterPro" id="IPR014612">
    <property type="entry name" value="Pop7/Rpp20"/>
</dbReference>
<keyword evidence="3" id="KW-0539">Nucleus</keyword>
<evidence type="ECO:0000256" key="1">
    <source>
        <dbReference type="ARBA" id="ARBA00004123"/>
    </source>
</evidence>
<dbReference type="GO" id="GO:0001682">
    <property type="term" value="P:tRNA 5'-leader removal"/>
    <property type="evidence" value="ECO:0007669"/>
    <property type="project" value="InterPro"/>
</dbReference>
<dbReference type="PANTHER" id="PTHR28256:SF1">
    <property type="entry name" value="RIBONUCLEASES P_MRP PROTEIN SUBUNIT POP7"/>
    <property type="match status" value="1"/>
</dbReference>
<sequence>MAAQKRTRSGRPKFQTTTQNPDITMTDATPPCAQHLPPSSKTTEIPTITLPQESSKPLQNPLKPHPNPPKTARNPPKPRPNKMPKLPPTATLTKRPILHPPLPTPFASAASPKIIYITASTPYIPALKRVRKLLAEIEKRAKQSSSSAFQTRGGARRGAGIGSGKTGFAEANGRLEAGAVEKDIVEGVRGGKGGKAGEEVFLKATGRAMARALEVGVYFQGEVGYKVRVEMGSVRAVDDVEVGEGEDVPETRIRTLSSVTVSIGVR</sequence>
<dbReference type="EMBL" id="MU006288">
    <property type="protein sequence ID" value="KAF2856727.1"/>
    <property type="molecule type" value="Genomic_DNA"/>
</dbReference>
<evidence type="ECO:0000256" key="2">
    <source>
        <dbReference type="ARBA" id="ARBA00022694"/>
    </source>
</evidence>
<dbReference type="PANTHER" id="PTHR28256">
    <property type="entry name" value="RIBONUCLEASES P/MRP PROTEIN SUBUNIT POP7"/>
    <property type="match status" value="1"/>
</dbReference>
<evidence type="ECO:0000313" key="6">
    <source>
        <dbReference type="Proteomes" id="UP000799423"/>
    </source>
</evidence>
<proteinExistence type="predicted"/>
<feature type="region of interest" description="Disordered" evidence="4">
    <location>
        <begin position="1"/>
        <end position="94"/>
    </location>
</feature>
<feature type="compositionally biased region" description="Polar residues" evidence="4">
    <location>
        <begin position="14"/>
        <end position="27"/>
    </location>
</feature>
<dbReference type="GO" id="GO:0000294">
    <property type="term" value="P:nuclear-transcribed mRNA catabolic process, RNase MRP-dependent"/>
    <property type="evidence" value="ECO:0007669"/>
    <property type="project" value="TreeGrafter"/>
</dbReference>